<proteinExistence type="predicted"/>
<evidence type="ECO:0000313" key="3">
    <source>
        <dbReference type="Proteomes" id="UP000218615"/>
    </source>
</evidence>
<protein>
    <submittedName>
        <fullName evidence="2">Uncharacterized protein</fullName>
    </submittedName>
</protein>
<gene>
    <name evidence="2" type="ORF">MNV_690010</name>
</gene>
<dbReference type="EMBL" id="FZMP01000217">
    <property type="protein sequence ID" value="SNQ62326.1"/>
    <property type="molecule type" value="Genomic_DNA"/>
</dbReference>
<dbReference type="RefSeq" id="WP_096206909.1">
    <property type="nucleotide sequence ID" value="NZ_FZMP01000217.1"/>
</dbReference>
<feature type="region of interest" description="Disordered" evidence="1">
    <location>
        <begin position="48"/>
        <end position="67"/>
    </location>
</feature>
<organism evidence="2 3">
    <name type="scientific">Candidatus Methanoperedens nitratireducens</name>
    <dbReference type="NCBI Taxonomy" id="1392998"/>
    <lineage>
        <taxon>Archaea</taxon>
        <taxon>Methanobacteriati</taxon>
        <taxon>Methanobacteriota</taxon>
        <taxon>Stenosarchaea group</taxon>
        <taxon>Methanomicrobia</taxon>
        <taxon>Methanosarcinales</taxon>
        <taxon>ANME-2 cluster</taxon>
        <taxon>Candidatus Methanoperedentaceae</taxon>
        <taxon>Candidatus Methanoperedens</taxon>
    </lineage>
</organism>
<accession>A0A284VSR7</accession>
<dbReference type="Proteomes" id="UP000218615">
    <property type="component" value="Unassembled WGS sequence"/>
</dbReference>
<keyword evidence="3" id="KW-1185">Reference proteome</keyword>
<sequence>MVETGESLIIEDKASYIKMKPKTTDFTTLFGILKGQLDSKAVRKQIEEMRKDDEEREKLISKRSRKN</sequence>
<name>A0A284VSR7_9EURY</name>
<reference evidence="3" key="1">
    <citation type="submission" date="2017-06" db="EMBL/GenBank/DDBJ databases">
        <authorList>
            <person name="Cremers G."/>
        </authorList>
    </citation>
    <scope>NUCLEOTIDE SEQUENCE [LARGE SCALE GENOMIC DNA]</scope>
</reference>
<dbReference type="AlphaFoldDB" id="A0A284VSR7"/>
<evidence type="ECO:0000313" key="2">
    <source>
        <dbReference type="EMBL" id="SNQ62326.1"/>
    </source>
</evidence>
<evidence type="ECO:0000256" key="1">
    <source>
        <dbReference type="SAM" id="MobiDB-lite"/>
    </source>
</evidence>
<feature type="compositionally biased region" description="Basic and acidic residues" evidence="1">
    <location>
        <begin position="48"/>
        <end position="60"/>
    </location>
</feature>